<dbReference type="Pfam" id="PF01148">
    <property type="entry name" value="CTP_transf_1"/>
    <property type="match status" value="1"/>
</dbReference>
<evidence type="ECO:0000256" key="7">
    <source>
        <dbReference type="ARBA" id="ARBA00022989"/>
    </source>
</evidence>
<evidence type="ECO:0000256" key="4">
    <source>
        <dbReference type="ARBA" id="ARBA00022679"/>
    </source>
</evidence>
<feature type="transmembrane region" description="Helical" evidence="12">
    <location>
        <begin position="108"/>
        <end position="127"/>
    </location>
</feature>
<keyword evidence="7 12" id="KW-1133">Transmembrane helix</keyword>
<accession>A0A381VCQ2</accession>
<feature type="transmembrane region" description="Helical" evidence="12">
    <location>
        <begin position="6"/>
        <end position="32"/>
    </location>
</feature>
<keyword evidence="8" id="KW-0443">Lipid metabolism</keyword>
<name>A0A381VCQ2_9ZZZZ</name>
<evidence type="ECO:0000256" key="5">
    <source>
        <dbReference type="ARBA" id="ARBA00022692"/>
    </source>
</evidence>
<comment type="subcellular location">
    <subcellularLocation>
        <location evidence="1">Cell membrane</location>
        <topology evidence="1">Multi-pass membrane protein</topology>
    </subcellularLocation>
</comment>
<keyword evidence="2" id="KW-1003">Cell membrane</keyword>
<evidence type="ECO:0000256" key="1">
    <source>
        <dbReference type="ARBA" id="ARBA00004651"/>
    </source>
</evidence>
<dbReference type="PANTHER" id="PTHR46382:SF1">
    <property type="entry name" value="PHOSPHATIDATE CYTIDYLYLTRANSFERASE"/>
    <property type="match status" value="1"/>
</dbReference>
<feature type="transmembrane region" description="Helical" evidence="12">
    <location>
        <begin position="52"/>
        <end position="72"/>
    </location>
</feature>
<sequence>MKERLLSASIALPIVVGFIFLGGIWFSLLITFGASVSGYEVSKMLRLRGINLSPIATSISAGVVVPLAFMLFKIENAAYLFSLCVIIGGVASIIWISSIRVRNSSNIVAITGILAVTFYVGGFLGHAPLIRESEHGLEWILLLLFVTTLTDTGAYAIGKVFGKTPFFPKISPSKTLEGAIGGLLFGAIGAIISAVVLANLEIGFIAVTAIGIILSLGAQAGDLFESSIKRLSGVKDSGSLMPGHGGALDRLDSIVFNLALLYHFVQWMSV</sequence>
<proteinExistence type="predicted"/>
<dbReference type="GO" id="GO:0005886">
    <property type="term" value="C:plasma membrane"/>
    <property type="evidence" value="ECO:0007669"/>
    <property type="project" value="UniProtKB-SubCell"/>
</dbReference>
<evidence type="ECO:0000256" key="3">
    <source>
        <dbReference type="ARBA" id="ARBA00022516"/>
    </source>
</evidence>
<feature type="transmembrane region" description="Helical" evidence="12">
    <location>
        <begin position="179"/>
        <end position="198"/>
    </location>
</feature>
<evidence type="ECO:0000256" key="9">
    <source>
        <dbReference type="ARBA" id="ARBA00023136"/>
    </source>
</evidence>
<feature type="transmembrane region" description="Helical" evidence="12">
    <location>
        <begin position="78"/>
        <end position="96"/>
    </location>
</feature>
<evidence type="ECO:0000256" key="2">
    <source>
        <dbReference type="ARBA" id="ARBA00022475"/>
    </source>
</evidence>
<dbReference type="GO" id="GO:0004605">
    <property type="term" value="F:phosphatidate cytidylyltransferase activity"/>
    <property type="evidence" value="ECO:0007669"/>
    <property type="project" value="TreeGrafter"/>
</dbReference>
<evidence type="ECO:0000256" key="10">
    <source>
        <dbReference type="ARBA" id="ARBA00023209"/>
    </source>
</evidence>
<evidence type="ECO:0008006" key="14">
    <source>
        <dbReference type="Google" id="ProtNLM"/>
    </source>
</evidence>
<keyword evidence="11" id="KW-1208">Phospholipid metabolism</keyword>
<dbReference type="PANTHER" id="PTHR46382">
    <property type="entry name" value="PHOSPHATIDATE CYTIDYLYLTRANSFERASE"/>
    <property type="match status" value="1"/>
</dbReference>
<keyword evidence="5 12" id="KW-0812">Transmembrane</keyword>
<evidence type="ECO:0000256" key="8">
    <source>
        <dbReference type="ARBA" id="ARBA00023098"/>
    </source>
</evidence>
<evidence type="ECO:0000256" key="12">
    <source>
        <dbReference type="SAM" id="Phobius"/>
    </source>
</evidence>
<evidence type="ECO:0000313" key="13">
    <source>
        <dbReference type="EMBL" id="SVA38146.1"/>
    </source>
</evidence>
<organism evidence="13">
    <name type="scientific">marine metagenome</name>
    <dbReference type="NCBI Taxonomy" id="408172"/>
    <lineage>
        <taxon>unclassified sequences</taxon>
        <taxon>metagenomes</taxon>
        <taxon>ecological metagenomes</taxon>
    </lineage>
</organism>
<protein>
    <recommendedName>
        <fullName evidence="14">Phosphatidate cytidylyltransferase</fullName>
    </recommendedName>
</protein>
<dbReference type="GO" id="GO:0016024">
    <property type="term" value="P:CDP-diacylglycerol biosynthetic process"/>
    <property type="evidence" value="ECO:0007669"/>
    <property type="project" value="TreeGrafter"/>
</dbReference>
<evidence type="ECO:0000256" key="11">
    <source>
        <dbReference type="ARBA" id="ARBA00023264"/>
    </source>
</evidence>
<feature type="transmembrane region" description="Helical" evidence="12">
    <location>
        <begin position="204"/>
        <end position="224"/>
    </location>
</feature>
<keyword evidence="4" id="KW-0808">Transferase</keyword>
<keyword evidence="6" id="KW-0548">Nucleotidyltransferase</keyword>
<dbReference type="AlphaFoldDB" id="A0A381VCQ2"/>
<keyword evidence="3" id="KW-0444">Lipid biosynthesis</keyword>
<reference evidence="13" key="1">
    <citation type="submission" date="2018-05" db="EMBL/GenBank/DDBJ databases">
        <authorList>
            <person name="Lanie J.A."/>
            <person name="Ng W.-L."/>
            <person name="Kazmierczak K.M."/>
            <person name="Andrzejewski T.M."/>
            <person name="Davidsen T.M."/>
            <person name="Wayne K.J."/>
            <person name="Tettelin H."/>
            <person name="Glass J.I."/>
            <person name="Rusch D."/>
            <person name="Podicherti R."/>
            <person name="Tsui H.-C.T."/>
            <person name="Winkler M.E."/>
        </authorList>
    </citation>
    <scope>NUCLEOTIDE SEQUENCE</scope>
</reference>
<keyword evidence="10" id="KW-0594">Phospholipid biosynthesis</keyword>
<feature type="transmembrane region" description="Helical" evidence="12">
    <location>
        <begin position="139"/>
        <end position="158"/>
    </location>
</feature>
<evidence type="ECO:0000256" key="6">
    <source>
        <dbReference type="ARBA" id="ARBA00022695"/>
    </source>
</evidence>
<dbReference type="EMBL" id="UINC01008477">
    <property type="protein sequence ID" value="SVA38146.1"/>
    <property type="molecule type" value="Genomic_DNA"/>
</dbReference>
<keyword evidence="9 12" id="KW-0472">Membrane</keyword>
<gene>
    <name evidence="13" type="ORF">METZ01_LOCUS91000</name>
</gene>